<dbReference type="InterPro" id="IPR036047">
    <property type="entry name" value="F-box-like_dom_sf"/>
</dbReference>
<dbReference type="Gramene" id="OGLUM07G17520.1">
    <property type="protein sequence ID" value="OGLUM07G17520.1"/>
    <property type="gene ID" value="OGLUM07G17520"/>
</dbReference>
<evidence type="ECO:0000313" key="4">
    <source>
        <dbReference type="Proteomes" id="UP000026961"/>
    </source>
</evidence>
<dbReference type="SUPFAM" id="SSF81383">
    <property type="entry name" value="F-box domain"/>
    <property type="match status" value="2"/>
</dbReference>
<proteinExistence type="predicted"/>
<dbReference type="HOGENOM" id="CLU_306397_0_0_1"/>
<dbReference type="Gene3D" id="1.20.1280.50">
    <property type="match status" value="1"/>
</dbReference>
<dbReference type="EnsemblPlants" id="OGLUM07G17520.1">
    <property type="protein sequence ID" value="OGLUM07G17520.1"/>
    <property type="gene ID" value="OGLUM07G17520"/>
</dbReference>
<dbReference type="InterPro" id="IPR055411">
    <property type="entry name" value="LRR_FXL15/At3g58940/PEG3-like"/>
</dbReference>
<feature type="region of interest" description="Disordered" evidence="1">
    <location>
        <begin position="1"/>
        <end position="25"/>
    </location>
</feature>
<organism evidence="3">
    <name type="scientific">Oryza glumipatula</name>
    <dbReference type="NCBI Taxonomy" id="40148"/>
    <lineage>
        <taxon>Eukaryota</taxon>
        <taxon>Viridiplantae</taxon>
        <taxon>Streptophyta</taxon>
        <taxon>Embryophyta</taxon>
        <taxon>Tracheophyta</taxon>
        <taxon>Spermatophyta</taxon>
        <taxon>Magnoliopsida</taxon>
        <taxon>Liliopsida</taxon>
        <taxon>Poales</taxon>
        <taxon>Poaceae</taxon>
        <taxon>BOP clade</taxon>
        <taxon>Oryzoideae</taxon>
        <taxon>Oryzeae</taxon>
        <taxon>Oryzinae</taxon>
        <taxon>Oryza</taxon>
    </lineage>
</organism>
<dbReference type="Pfam" id="PF08387">
    <property type="entry name" value="FBD"/>
    <property type="match status" value="1"/>
</dbReference>
<dbReference type="Pfam" id="PF24758">
    <property type="entry name" value="LRR_At5g56370"/>
    <property type="match status" value="1"/>
</dbReference>
<dbReference type="PANTHER" id="PTHR34709:SF52">
    <property type="entry name" value="OS07G0548100 PROTEIN"/>
    <property type="match status" value="1"/>
</dbReference>
<dbReference type="eggNOG" id="ENOG502QWF7">
    <property type="taxonomic scope" value="Eukaryota"/>
</dbReference>
<dbReference type="SMART" id="SM00256">
    <property type="entry name" value="FBOX"/>
    <property type="match status" value="2"/>
</dbReference>
<keyword evidence="4" id="KW-1185">Reference proteome</keyword>
<evidence type="ECO:0000256" key="1">
    <source>
        <dbReference type="SAM" id="MobiDB-lite"/>
    </source>
</evidence>
<evidence type="ECO:0000313" key="3">
    <source>
        <dbReference type="EnsemblPlants" id="OGLUM07G17520.1"/>
    </source>
</evidence>
<dbReference type="InterPro" id="IPR032675">
    <property type="entry name" value="LRR_dom_sf"/>
</dbReference>
<sequence length="967" mass="107354">MARDGSSSPAKLERDERAPVVSGGDAAYEGPDRISSLADALLHHILVFLPVVEAIRTCVLSRRWARVWTGIPRLRLDDGAAEAVGSFPALVDGVLRRYDARVNLRDLTVSAHGGEEELGGLGNDDVVSLVGAAARLVTGRFRLDVSRGINISEDYDEEANLLALPCFERATEIAISIADMAVQLTPDNHRGRTFAHLTKLNLSDTFVADEGELLSEVVSHGCPCLKTLELVDIHAGARELTIHTASLLTLCVVSINDLQLLEVDAANLRWMKVKDCFDIDAAETEGSAMSLSTPAMEEFYWEDCCPEEVKLVREPAGFLHKIACVDSASTYLSFISGSQSCSRALALKFFRSNFLLNRCAAHKKASLSGGSVGAGAGGGRGYYGGPDRISSLPDELLHHVLSFVTTPEAVRTSALSRRWVGVWKRVPRLHLLEEEATNAGHIPDHFDGILRRYAADESEEQKKFLHTVDLPYCSELELIVEKKEHTLAPTIVHLLKKSRWIKRFSLKICPKKIHIQCEPNCTCRQPPNWRDQEISLGSLEELSIEGFGGTYDEKQLVDGDRASAWAAFAARRVTGRFDLAVTTQVGHDDDAVLDLPCFERATEISLYSSGMAVRLPALDDNAAGNFTRLTRLHMSELRFSDAGEGISGVVSRWCPSLECLELEHIDGMEALTLRSDSLLSLRLAYVPLRRLDVAAGNMRKMRVKYCLDETSRCPWTGGAAMRLAAPALEELGWEDAYPDKVELISLPSCLMELAVVELPSHIIHEIGQSDFTKILKLFSRAHVLRLTSPMTATATLDSEEQESLIHSVQLPYYSELDLGVITNGHSSFGSTVVHFLRRNSSIRNLTLTLNPYHPKENKFAPCCMSNCTCHEPLKWWDQDIPLDSLEQLAIKHISGHREAKKLVYFIMRNSKVLKKITLVFSNGHCSYRRFLRNVRKLSMTGCTIELNFPCREKYCFSGLEKIIVTKV</sequence>
<dbReference type="PROSITE" id="PS50181">
    <property type="entry name" value="FBOX"/>
    <property type="match status" value="1"/>
</dbReference>
<dbReference type="Proteomes" id="UP000026961">
    <property type="component" value="Chromosome 7"/>
</dbReference>
<dbReference type="InterPro" id="IPR055312">
    <property type="entry name" value="FBL15-like"/>
</dbReference>
<dbReference type="SUPFAM" id="SSF52047">
    <property type="entry name" value="RNI-like"/>
    <property type="match status" value="1"/>
</dbReference>
<evidence type="ECO:0000259" key="2">
    <source>
        <dbReference type="PROSITE" id="PS50181"/>
    </source>
</evidence>
<dbReference type="CDD" id="cd22160">
    <property type="entry name" value="F-box_AtFBL13-like"/>
    <property type="match status" value="2"/>
</dbReference>
<dbReference type="STRING" id="40148.A0A0E0AL40"/>
<feature type="domain" description="F-box" evidence="2">
    <location>
        <begin position="386"/>
        <end position="419"/>
    </location>
</feature>
<dbReference type="InterPro" id="IPR053781">
    <property type="entry name" value="F-box_AtFBL13-like"/>
</dbReference>
<dbReference type="PANTHER" id="PTHR34709">
    <property type="entry name" value="OS10G0396666 PROTEIN"/>
    <property type="match status" value="1"/>
</dbReference>
<reference evidence="3" key="2">
    <citation type="submission" date="2018-05" db="EMBL/GenBank/DDBJ databases">
        <title>OgluRS3 (Oryza glumaepatula Reference Sequence Version 3).</title>
        <authorList>
            <person name="Zhang J."/>
            <person name="Kudrna D."/>
            <person name="Lee S."/>
            <person name="Talag J."/>
            <person name="Welchert J."/>
            <person name="Wing R.A."/>
        </authorList>
    </citation>
    <scope>NUCLEOTIDE SEQUENCE [LARGE SCALE GENOMIC DNA]</scope>
</reference>
<dbReference type="InterPro" id="IPR001810">
    <property type="entry name" value="F-box_dom"/>
</dbReference>
<accession>A0A0E0AL40</accession>
<dbReference type="AlphaFoldDB" id="A0A0E0AL40"/>
<protein>
    <recommendedName>
        <fullName evidence="2">F-box domain-containing protein</fullName>
    </recommendedName>
</protein>
<dbReference type="Pfam" id="PF00646">
    <property type="entry name" value="F-box"/>
    <property type="match status" value="2"/>
</dbReference>
<dbReference type="Gene3D" id="3.80.10.10">
    <property type="entry name" value="Ribonuclease Inhibitor"/>
    <property type="match status" value="1"/>
</dbReference>
<name>A0A0E0AL40_9ORYZ</name>
<reference evidence="3" key="1">
    <citation type="submission" date="2015-04" db="UniProtKB">
        <authorList>
            <consortium name="EnsemblPlants"/>
        </authorList>
    </citation>
    <scope>IDENTIFICATION</scope>
</reference>
<dbReference type="InterPro" id="IPR006566">
    <property type="entry name" value="FBD"/>
</dbReference>